<sequence>MVPSTEKDIEAVRTKCRRLVTRRAAVSAGVSVVPIPGLDLATDLGLLVNLIEEINVEFGLTPEQIGRLQPKSRVLVYEVVAGMGSVLVGKLVTRELVTHLLKRAGMKAMLKYTAKIVPVAGQIASATLGFAAFRVIGYQHVDACVKVARELMTLGVKQSH</sequence>
<proteinExistence type="predicted"/>
<name>A0A0C1Y979_9BURK</name>
<gene>
    <name evidence="1" type="ORF">TSA66_05300</name>
</gene>
<organism evidence="1 2">
    <name type="scientific">Noviherbaspirillum autotrophicum</name>
    <dbReference type="NCBI Taxonomy" id="709839"/>
    <lineage>
        <taxon>Bacteria</taxon>
        <taxon>Pseudomonadati</taxon>
        <taxon>Pseudomonadota</taxon>
        <taxon>Betaproteobacteria</taxon>
        <taxon>Burkholderiales</taxon>
        <taxon>Oxalobacteraceae</taxon>
        <taxon>Noviherbaspirillum</taxon>
    </lineage>
</organism>
<dbReference type="EMBL" id="JWJG01000028">
    <property type="protein sequence ID" value="KIF83508.1"/>
    <property type="molecule type" value="Genomic_DNA"/>
</dbReference>
<accession>A0A0C1Y979</accession>
<evidence type="ECO:0000313" key="1">
    <source>
        <dbReference type="EMBL" id="KIF83508.1"/>
    </source>
</evidence>
<comment type="caution">
    <text evidence="1">The sequence shown here is derived from an EMBL/GenBank/DDBJ whole genome shotgun (WGS) entry which is preliminary data.</text>
</comment>
<reference evidence="1 2" key="1">
    <citation type="submission" date="2014-12" db="EMBL/GenBank/DDBJ databases">
        <title>Denitrispirillum autotrophicum gen. nov., sp. nov., Denitrifying, Facultatively Autotrophic Bacteria Isolated from Rice Paddy Soil.</title>
        <authorList>
            <person name="Ishii S."/>
            <person name="Ashida N."/>
            <person name="Ohno H."/>
            <person name="Otsuka S."/>
            <person name="Yokota A."/>
            <person name="Senoo K."/>
        </authorList>
    </citation>
    <scope>NUCLEOTIDE SEQUENCE [LARGE SCALE GENOMIC DNA]</scope>
    <source>
        <strain evidence="1 2">TSA66</strain>
    </source>
</reference>
<dbReference type="Proteomes" id="UP000031572">
    <property type="component" value="Unassembled WGS sequence"/>
</dbReference>
<protein>
    <recommendedName>
        <fullName evidence="3">DUF697 domain-containing protein</fullName>
    </recommendedName>
</protein>
<dbReference type="AlphaFoldDB" id="A0A0C1Y979"/>
<evidence type="ECO:0008006" key="3">
    <source>
        <dbReference type="Google" id="ProtNLM"/>
    </source>
</evidence>
<evidence type="ECO:0000313" key="2">
    <source>
        <dbReference type="Proteomes" id="UP000031572"/>
    </source>
</evidence>
<keyword evidence="2" id="KW-1185">Reference proteome</keyword>